<protein>
    <submittedName>
        <fullName evidence="2">Uncharacterized protein</fullName>
    </submittedName>
</protein>
<gene>
    <name evidence="2" type="ORF">GCM10007362_02910</name>
</gene>
<feature type="transmembrane region" description="Helical" evidence="1">
    <location>
        <begin position="7"/>
        <end position="25"/>
    </location>
</feature>
<reference evidence="3" key="1">
    <citation type="journal article" date="2019" name="Int. J. Syst. Evol. Microbiol.">
        <title>The Global Catalogue of Microorganisms (GCM) 10K type strain sequencing project: providing services to taxonomists for standard genome sequencing and annotation.</title>
        <authorList>
            <consortium name="The Broad Institute Genomics Platform"/>
            <consortium name="The Broad Institute Genome Sequencing Center for Infectious Disease"/>
            <person name="Wu L."/>
            <person name="Ma J."/>
        </authorList>
    </citation>
    <scope>NUCLEOTIDE SEQUENCE [LARGE SCALE GENOMIC DNA]</scope>
    <source>
        <strain evidence="3">CCM 8702</strain>
    </source>
</reference>
<feature type="transmembrane region" description="Helical" evidence="1">
    <location>
        <begin position="60"/>
        <end position="79"/>
    </location>
</feature>
<keyword evidence="3" id="KW-1185">Reference proteome</keyword>
<evidence type="ECO:0000313" key="2">
    <source>
        <dbReference type="EMBL" id="GGH68665.1"/>
    </source>
</evidence>
<keyword evidence="1" id="KW-0472">Membrane</keyword>
<feature type="transmembrane region" description="Helical" evidence="1">
    <location>
        <begin position="91"/>
        <end position="111"/>
    </location>
</feature>
<feature type="transmembrane region" description="Helical" evidence="1">
    <location>
        <begin position="123"/>
        <end position="142"/>
    </location>
</feature>
<proteinExistence type="predicted"/>
<dbReference type="EMBL" id="BMDD01000001">
    <property type="protein sequence ID" value="GGH68665.1"/>
    <property type="molecule type" value="Genomic_DNA"/>
</dbReference>
<dbReference type="Proteomes" id="UP000605427">
    <property type="component" value="Unassembled WGS sequence"/>
</dbReference>
<evidence type="ECO:0000256" key="1">
    <source>
        <dbReference type="SAM" id="Phobius"/>
    </source>
</evidence>
<keyword evidence="1" id="KW-0812">Transmembrane</keyword>
<dbReference type="RefSeq" id="WP_172238023.1">
    <property type="nucleotide sequence ID" value="NZ_BMDD01000001.1"/>
</dbReference>
<evidence type="ECO:0000313" key="3">
    <source>
        <dbReference type="Proteomes" id="UP000605427"/>
    </source>
</evidence>
<comment type="caution">
    <text evidence="2">The sequence shown here is derived from an EMBL/GenBank/DDBJ whole genome shotgun (WGS) entry which is preliminary data.</text>
</comment>
<sequence length="151" mass="17536">MSEKRKMWIWLLIPFLYGALSFVLSWVVPPLVAQIVFGAFWLWVGMRFARLSGSSIKNFVWGNSLWLISFLLLIWQFVLVEDENRNMAIAAVSQNYMLSFVLSGAWIYRLFDTTIIQTTPIMILAYTVMFAVFAIGFVWGKIKKKTQVEHV</sequence>
<organism evidence="2 3">
    <name type="scientific">Saccharibacillus endophyticus</name>
    <dbReference type="NCBI Taxonomy" id="2060666"/>
    <lineage>
        <taxon>Bacteria</taxon>
        <taxon>Bacillati</taxon>
        <taxon>Bacillota</taxon>
        <taxon>Bacilli</taxon>
        <taxon>Bacillales</taxon>
        <taxon>Paenibacillaceae</taxon>
        <taxon>Saccharibacillus</taxon>
    </lineage>
</organism>
<keyword evidence="1" id="KW-1133">Transmembrane helix</keyword>
<accession>A0ABQ1ZMQ6</accession>
<name>A0ABQ1ZMQ6_9BACL</name>